<organism evidence="1 2">
    <name type="scientific">Calicophoron daubneyi</name>
    <name type="common">Rumen fluke</name>
    <name type="synonym">Paramphistomum daubneyi</name>
    <dbReference type="NCBI Taxonomy" id="300641"/>
    <lineage>
        <taxon>Eukaryota</taxon>
        <taxon>Metazoa</taxon>
        <taxon>Spiralia</taxon>
        <taxon>Lophotrochozoa</taxon>
        <taxon>Platyhelminthes</taxon>
        <taxon>Trematoda</taxon>
        <taxon>Digenea</taxon>
        <taxon>Plagiorchiida</taxon>
        <taxon>Pronocephalata</taxon>
        <taxon>Paramphistomoidea</taxon>
        <taxon>Paramphistomidae</taxon>
        <taxon>Calicophoron</taxon>
    </lineage>
</organism>
<dbReference type="Proteomes" id="UP001497525">
    <property type="component" value="Unassembled WGS sequence"/>
</dbReference>
<proteinExistence type="predicted"/>
<accession>A0AAV2T886</accession>
<evidence type="ECO:0000313" key="2">
    <source>
        <dbReference type="Proteomes" id="UP001497525"/>
    </source>
</evidence>
<protein>
    <submittedName>
        <fullName evidence="1">Uncharacterized protein</fullName>
    </submittedName>
</protein>
<comment type="caution">
    <text evidence="1">The sequence shown here is derived from an EMBL/GenBank/DDBJ whole genome shotgun (WGS) entry which is preliminary data.</text>
</comment>
<dbReference type="EMBL" id="CAXLJL010000124">
    <property type="protein sequence ID" value="CAL5132481.1"/>
    <property type="molecule type" value="Genomic_DNA"/>
</dbReference>
<sequence length="134" mass="15241">MGHQEANIKSSEKMDTPIDCIIFTLTSGTKIALIQFWIRDRCADSLLGTNLSRSFGSHSNLQWSTGSDRHQPTADAELAALHIPITLLSVRTPFSLQSMHNTSVARRCRNSEYRQMEQLEKMEGDILIPRRWII</sequence>
<name>A0AAV2T886_CALDB</name>
<evidence type="ECO:0000313" key="1">
    <source>
        <dbReference type="EMBL" id="CAL5132481.1"/>
    </source>
</evidence>
<reference evidence="1" key="1">
    <citation type="submission" date="2024-06" db="EMBL/GenBank/DDBJ databases">
        <authorList>
            <person name="Liu X."/>
            <person name="Lenzi L."/>
            <person name="Haldenby T S."/>
            <person name="Uol C."/>
        </authorList>
    </citation>
    <scope>NUCLEOTIDE SEQUENCE</scope>
</reference>
<gene>
    <name evidence="1" type="ORF">CDAUBV1_LOCUS5305</name>
</gene>
<dbReference type="AlphaFoldDB" id="A0AAV2T886"/>